<dbReference type="SUPFAM" id="SSF52172">
    <property type="entry name" value="CheY-like"/>
    <property type="match status" value="1"/>
</dbReference>
<dbReference type="PROSITE" id="PS00622">
    <property type="entry name" value="HTH_LUXR_1"/>
    <property type="match status" value="1"/>
</dbReference>
<dbReference type="CDD" id="cd06170">
    <property type="entry name" value="LuxR_C_like"/>
    <property type="match status" value="1"/>
</dbReference>
<dbReference type="Gene3D" id="3.40.50.2300">
    <property type="match status" value="1"/>
</dbReference>
<dbReference type="Proteomes" id="UP001556118">
    <property type="component" value="Unassembled WGS sequence"/>
</dbReference>
<evidence type="ECO:0000259" key="3">
    <source>
        <dbReference type="PROSITE" id="PS50043"/>
    </source>
</evidence>
<dbReference type="PROSITE" id="PS50110">
    <property type="entry name" value="RESPONSE_REGULATORY"/>
    <property type="match status" value="1"/>
</dbReference>
<evidence type="ECO:0000313" key="6">
    <source>
        <dbReference type="Proteomes" id="UP001556118"/>
    </source>
</evidence>
<dbReference type="SUPFAM" id="SSF46894">
    <property type="entry name" value="C-terminal effector domain of the bipartite response regulators"/>
    <property type="match status" value="1"/>
</dbReference>
<feature type="domain" description="Response regulatory" evidence="4">
    <location>
        <begin position="7"/>
        <end position="121"/>
    </location>
</feature>
<dbReference type="InterPro" id="IPR000792">
    <property type="entry name" value="Tscrpt_reg_LuxR_C"/>
</dbReference>
<dbReference type="Pfam" id="PF00196">
    <property type="entry name" value="GerE"/>
    <property type="match status" value="1"/>
</dbReference>
<dbReference type="InterPro" id="IPR016032">
    <property type="entry name" value="Sig_transdc_resp-reg_C-effctor"/>
</dbReference>
<gene>
    <name evidence="5" type="ORF">ABUH87_18030</name>
</gene>
<evidence type="ECO:0000256" key="1">
    <source>
        <dbReference type="ARBA" id="ARBA00023125"/>
    </source>
</evidence>
<dbReference type="RefSeq" id="WP_367775505.1">
    <property type="nucleotide sequence ID" value="NZ_JBFNXR010000054.1"/>
</dbReference>
<proteinExistence type="predicted"/>
<dbReference type="PANTHER" id="PTHR43214:SF42">
    <property type="entry name" value="TRANSCRIPTIONAL REGULATORY PROTEIN DESR"/>
    <property type="match status" value="1"/>
</dbReference>
<keyword evidence="6" id="KW-1185">Reference proteome</keyword>
<dbReference type="PRINTS" id="PR00038">
    <property type="entry name" value="HTHLUXR"/>
</dbReference>
<dbReference type="InterPro" id="IPR039420">
    <property type="entry name" value="WalR-like"/>
</dbReference>
<name>A0ABV3RFZ9_9SPHN</name>
<dbReference type="InterPro" id="IPR001789">
    <property type="entry name" value="Sig_transdc_resp-reg_receiver"/>
</dbReference>
<dbReference type="PROSITE" id="PS50043">
    <property type="entry name" value="HTH_LUXR_2"/>
    <property type="match status" value="1"/>
</dbReference>
<organism evidence="5 6">
    <name type="scientific">Novosphingobium rhizovicinum</name>
    <dbReference type="NCBI Taxonomy" id="3228928"/>
    <lineage>
        <taxon>Bacteria</taxon>
        <taxon>Pseudomonadati</taxon>
        <taxon>Pseudomonadota</taxon>
        <taxon>Alphaproteobacteria</taxon>
        <taxon>Sphingomonadales</taxon>
        <taxon>Sphingomonadaceae</taxon>
        <taxon>Novosphingobium</taxon>
    </lineage>
</organism>
<accession>A0ABV3RFZ9</accession>
<evidence type="ECO:0000313" key="5">
    <source>
        <dbReference type="EMBL" id="MEW9857027.1"/>
    </source>
</evidence>
<dbReference type="SMART" id="SM00421">
    <property type="entry name" value="HTH_LUXR"/>
    <property type="match status" value="1"/>
</dbReference>
<feature type="modified residue" description="4-aspartylphosphate" evidence="2">
    <location>
        <position position="57"/>
    </location>
</feature>
<protein>
    <submittedName>
        <fullName evidence="5">LuxR C-terminal-related transcriptional regulator</fullName>
    </submittedName>
</protein>
<keyword evidence="2" id="KW-0597">Phosphoprotein</keyword>
<evidence type="ECO:0000256" key="2">
    <source>
        <dbReference type="PROSITE-ProRule" id="PRU00169"/>
    </source>
</evidence>
<sequence>MTTGATDVILLCRNTIIREGLRRILNSEAFNVVFSTHDIAELEQLVPVSENAIILIDAGSDEVDIEALAVARARYPSSHPVILSDRFDYQGMVVALRHGAHGYIVKEICCEPLISNLQLVAMGEKVLPSQLADELQMRPITTAPIGGTAAAASNLSERELEILEWLIMGCPNKVISRHMEISEATVKVHVKAVLRKLSVKNRTQAAIWAANHGLRPRDMEEAADFDAAYLTGQTAPARSLGIPAHA</sequence>
<comment type="caution">
    <text evidence="5">The sequence shown here is derived from an EMBL/GenBank/DDBJ whole genome shotgun (WGS) entry which is preliminary data.</text>
</comment>
<feature type="domain" description="HTH luxR-type" evidence="3">
    <location>
        <begin position="148"/>
        <end position="213"/>
    </location>
</feature>
<reference evidence="5 6" key="1">
    <citation type="submission" date="2024-06" db="EMBL/GenBank/DDBJ databases">
        <title>Novosphingobium rhizovicinus M1R2S20.</title>
        <authorList>
            <person name="Sun J.-Q."/>
        </authorList>
    </citation>
    <scope>NUCLEOTIDE SEQUENCE [LARGE SCALE GENOMIC DNA]</scope>
    <source>
        <strain evidence="5 6">M1R2S20</strain>
    </source>
</reference>
<evidence type="ECO:0000259" key="4">
    <source>
        <dbReference type="PROSITE" id="PS50110"/>
    </source>
</evidence>
<dbReference type="EMBL" id="JBFNXR010000054">
    <property type="protein sequence ID" value="MEW9857027.1"/>
    <property type="molecule type" value="Genomic_DNA"/>
</dbReference>
<dbReference type="InterPro" id="IPR011006">
    <property type="entry name" value="CheY-like_superfamily"/>
</dbReference>
<keyword evidence="1" id="KW-0238">DNA-binding</keyword>
<dbReference type="PANTHER" id="PTHR43214">
    <property type="entry name" value="TWO-COMPONENT RESPONSE REGULATOR"/>
    <property type="match status" value="1"/>
</dbReference>